<evidence type="ECO:0000313" key="3">
    <source>
        <dbReference type="EMBL" id="KYO26286.1"/>
    </source>
</evidence>
<dbReference type="InterPro" id="IPR001304">
    <property type="entry name" value="C-type_lectin-like"/>
</dbReference>
<evidence type="ECO:0000256" key="1">
    <source>
        <dbReference type="SAM" id="MobiDB-lite"/>
    </source>
</evidence>
<dbReference type="STRING" id="8496.A0A151MP20"/>
<organism evidence="3 4">
    <name type="scientific">Alligator mississippiensis</name>
    <name type="common">American alligator</name>
    <dbReference type="NCBI Taxonomy" id="8496"/>
    <lineage>
        <taxon>Eukaryota</taxon>
        <taxon>Metazoa</taxon>
        <taxon>Chordata</taxon>
        <taxon>Craniata</taxon>
        <taxon>Vertebrata</taxon>
        <taxon>Euteleostomi</taxon>
        <taxon>Archelosauria</taxon>
        <taxon>Archosauria</taxon>
        <taxon>Crocodylia</taxon>
        <taxon>Alligatoridae</taxon>
        <taxon>Alligatorinae</taxon>
        <taxon>Alligator</taxon>
    </lineage>
</organism>
<dbReference type="KEGG" id="amj:106737675"/>
<feature type="domain" description="C-type lectin" evidence="2">
    <location>
        <begin position="68"/>
        <end position="138"/>
    </location>
</feature>
<dbReference type="InterPro" id="IPR016186">
    <property type="entry name" value="C-type_lectin-like/link_sf"/>
</dbReference>
<dbReference type="PANTHER" id="PTHR15028:SF6">
    <property type="entry name" value="B-CELL DIFFERENTIATION ANTIGEN CD72"/>
    <property type="match status" value="1"/>
</dbReference>
<feature type="compositionally biased region" description="Low complexity" evidence="1">
    <location>
        <begin position="1"/>
        <end position="14"/>
    </location>
</feature>
<dbReference type="SUPFAM" id="SSF56436">
    <property type="entry name" value="C-type lectin-like"/>
    <property type="match status" value="1"/>
</dbReference>
<evidence type="ECO:0000259" key="2">
    <source>
        <dbReference type="PROSITE" id="PS50041"/>
    </source>
</evidence>
<dbReference type="PROSITE" id="PS50041">
    <property type="entry name" value="C_TYPE_LECTIN_2"/>
    <property type="match status" value="1"/>
</dbReference>
<dbReference type="InterPro" id="IPR039689">
    <property type="entry name" value="CD72"/>
</dbReference>
<dbReference type="Pfam" id="PF00059">
    <property type="entry name" value="Lectin_C"/>
    <property type="match status" value="1"/>
</dbReference>
<dbReference type="PANTHER" id="PTHR15028">
    <property type="entry name" value="CD72-RELATED"/>
    <property type="match status" value="1"/>
</dbReference>
<sequence length="141" mass="16401">MRIQKQQKQAQAGQEGNHSQAELHETRAELAQVKKYAQDLEHKLNASSRALAQICQVTDCCLEPWVLYCGKCLLLSNEKKTWTESREACTGQFSRLLISRDWNCTTTQRFPGSIYAMYWIGLEYNRYTDRWTWIDGTPYLG</sequence>
<protein>
    <submittedName>
        <fullName evidence="3">Natural killer cells antigen CD94-like</fullName>
    </submittedName>
</protein>
<dbReference type="OrthoDB" id="8953283at2759"/>
<dbReference type="EMBL" id="AKHW03005606">
    <property type="protein sequence ID" value="KYO26286.1"/>
    <property type="molecule type" value="Genomic_DNA"/>
</dbReference>
<dbReference type="GO" id="GO:0004888">
    <property type="term" value="F:transmembrane signaling receptor activity"/>
    <property type="evidence" value="ECO:0007669"/>
    <property type="project" value="InterPro"/>
</dbReference>
<dbReference type="Proteomes" id="UP000050525">
    <property type="component" value="Unassembled WGS sequence"/>
</dbReference>
<dbReference type="Gene3D" id="3.10.100.10">
    <property type="entry name" value="Mannose-Binding Protein A, subunit A"/>
    <property type="match status" value="1"/>
</dbReference>
<evidence type="ECO:0000313" key="4">
    <source>
        <dbReference type="Proteomes" id="UP000050525"/>
    </source>
</evidence>
<gene>
    <name evidence="3" type="ORF">Y1Q_0017440</name>
</gene>
<accession>A0A151MP20</accession>
<dbReference type="AlphaFoldDB" id="A0A151MP20"/>
<comment type="caution">
    <text evidence="3">The sequence shown here is derived from an EMBL/GenBank/DDBJ whole genome shotgun (WGS) entry which is preliminary data.</text>
</comment>
<feature type="region of interest" description="Disordered" evidence="1">
    <location>
        <begin position="1"/>
        <end position="23"/>
    </location>
</feature>
<name>A0A151MP20_ALLMI</name>
<proteinExistence type="predicted"/>
<keyword evidence="4" id="KW-1185">Reference proteome</keyword>
<dbReference type="InterPro" id="IPR016187">
    <property type="entry name" value="CTDL_fold"/>
</dbReference>
<reference evidence="3 4" key="1">
    <citation type="journal article" date="2012" name="Genome Biol.">
        <title>Sequencing three crocodilian genomes to illuminate the evolution of archosaurs and amniotes.</title>
        <authorList>
            <person name="St John J.A."/>
            <person name="Braun E.L."/>
            <person name="Isberg S.R."/>
            <person name="Miles L.G."/>
            <person name="Chong A.Y."/>
            <person name="Gongora J."/>
            <person name="Dalzell P."/>
            <person name="Moran C."/>
            <person name="Bed'hom B."/>
            <person name="Abzhanov A."/>
            <person name="Burgess S.C."/>
            <person name="Cooksey A.M."/>
            <person name="Castoe T.A."/>
            <person name="Crawford N.G."/>
            <person name="Densmore L.D."/>
            <person name="Drew J.C."/>
            <person name="Edwards S.V."/>
            <person name="Faircloth B.C."/>
            <person name="Fujita M.K."/>
            <person name="Greenwold M.J."/>
            <person name="Hoffmann F.G."/>
            <person name="Howard J.M."/>
            <person name="Iguchi T."/>
            <person name="Janes D.E."/>
            <person name="Khan S.Y."/>
            <person name="Kohno S."/>
            <person name="de Koning A.J."/>
            <person name="Lance S.L."/>
            <person name="McCarthy F.M."/>
            <person name="McCormack J.E."/>
            <person name="Merchant M.E."/>
            <person name="Peterson D.G."/>
            <person name="Pollock D.D."/>
            <person name="Pourmand N."/>
            <person name="Raney B.J."/>
            <person name="Roessler K.A."/>
            <person name="Sanford J.R."/>
            <person name="Sawyer R.H."/>
            <person name="Schmidt C.J."/>
            <person name="Triplett E.W."/>
            <person name="Tuberville T.D."/>
            <person name="Venegas-Anaya M."/>
            <person name="Howard J.T."/>
            <person name="Jarvis E.D."/>
            <person name="Guillette L.J.Jr."/>
            <person name="Glenn T.C."/>
            <person name="Green R.E."/>
            <person name="Ray D.A."/>
        </authorList>
    </citation>
    <scope>NUCLEOTIDE SEQUENCE [LARGE SCALE GENOMIC DNA]</scope>
    <source>
        <strain evidence="3">KSC_2009_1</strain>
    </source>
</reference>
<dbReference type="GO" id="GO:0005886">
    <property type="term" value="C:plasma membrane"/>
    <property type="evidence" value="ECO:0007669"/>
    <property type="project" value="InterPro"/>
</dbReference>